<dbReference type="CDD" id="cd00920">
    <property type="entry name" value="Cupredoxin"/>
    <property type="match status" value="1"/>
</dbReference>
<dbReference type="PANTHER" id="PTHR34883:SF20">
    <property type="entry name" value="PHYTOCYANIN DOMAIN-CONTAINING PROTEIN"/>
    <property type="match status" value="1"/>
</dbReference>
<sequence>MKSIFSTIALIATAFAETIDVKVGENGLTIEPSNINARQGDDVVFHFFSGNHDVASGPFASPCTPSDNGFYSGIINANGNQPDATFTVRINNTNPIWLYCTTSGHCQSGMSAVINPPRTGNTLDAYKAASKNANSVRPPQVRGGIFSADGKRNSGGASTSSSSSGTPSSTGAGARTGTSTGAGTGTGTATASATGATGTGAASTILTDKTMLFNAFAAIVAAGMGWVGLL</sequence>
<gene>
    <name evidence="4" type="ORF">ACO22_06667</name>
</gene>
<dbReference type="AlphaFoldDB" id="A0A1D2J6X1"/>
<evidence type="ECO:0000256" key="3">
    <source>
        <dbReference type="SAM" id="SignalP"/>
    </source>
</evidence>
<evidence type="ECO:0000313" key="5">
    <source>
        <dbReference type="Proteomes" id="UP000242814"/>
    </source>
</evidence>
<dbReference type="VEuPathDB" id="FungiDB:PABG_04842"/>
<dbReference type="SUPFAM" id="SSF49503">
    <property type="entry name" value="Cupredoxins"/>
    <property type="match status" value="1"/>
</dbReference>
<keyword evidence="2" id="KW-1133">Transmembrane helix</keyword>
<evidence type="ECO:0008006" key="6">
    <source>
        <dbReference type="Google" id="ProtNLM"/>
    </source>
</evidence>
<dbReference type="EMBL" id="LZYO01000379">
    <property type="protein sequence ID" value="ODH14125.1"/>
    <property type="molecule type" value="Genomic_DNA"/>
</dbReference>
<dbReference type="Gene3D" id="2.60.40.420">
    <property type="entry name" value="Cupredoxins - blue copper proteins"/>
    <property type="match status" value="1"/>
</dbReference>
<accession>A0A1D2J6X1</accession>
<keyword evidence="2" id="KW-0812">Transmembrane</keyword>
<evidence type="ECO:0000313" key="4">
    <source>
        <dbReference type="EMBL" id="ODH14125.1"/>
    </source>
</evidence>
<proteinExistence type="predicted"/>
<evidence type="ECO:0000256" key="1">
    <source>
        <dbReference type="SAM" id="MobiDB-lite"/>
    </source>
</evidence>
<keyword evidence="3" id="KW-0732">Signal</keyword>
<feature type="region of interest" description="Disordered" evidence="1">
    <location>
        <begin position="130"/>
        <end position="198"/>
    </location>
</feature>
<feature type="chain" id="PRO_5008902287" description="Phytocyanin domain-containing protein" evidence="3">
    <location>
        <begin position="17"/>
        <end position="230"/>
    </location>
</feature>
<dbReference type="Proteomes" id="UP000242814">
    <property type="component" value="Unassembled WGS sequence"/>
</dbReference>
<feature type="transmembrane region" description="Helical" evidence="2">
    <location>
        <begin position="211"/>
        <end position="229"/>
    </location>
</feature>
<keyword evidence="2" id="KW-0472">Membrane</keyword>
<feature type="signal peptide" evidence="3">
    <location>
        <begin position="1"/>
        <end position="16"/>
    </location>
</feature>
<reference evidence="4 5" key="1">
    <citation type="submission" date="2016-06" db="EMBL/GenBank/DDBJ databases">
        <authorList>
            <person name="Kjaerup R.B."/>
            <person name="Dalgaard T.S."/>
            <person name="Juul-Madsen H.R."/>
        </authorList>
    </citation>
    <scope>NUCLEOTIDE SEQUENCE [LARGE SCALE GENOMIC DNA]</scope>
    <source>
        <strain evidence="4 5">Pb300</strain>
    </source>
</reference>
<dbReference type="PANTHER" id="PTHR34883">
    <property type="entry name" value="SERINE-RICH PROTEIN, PUTATIVE-RELATED-RELATED"/>
    <property type="match status" value="1"/>
</dbReference>
<feature type="compositionally biased region" description="Low complexity" evidence="1">
    <location>
        <begin position="187"/>
        <end position="198"/>
    </location>
</feature>
<organism evidence="4 5">
    <name type="scientific">Paracoccidioides brasiliensis</name>
    <dbReference type="NCBI Taxonomy" id="121759"/>
    <lineage>
        <taxon>Eukaryota</taxon>
        <taxon>Fungi</taxon>
        <taxon>Dikarya</taxon>
        <taxon>Ascomycota</taxon>
        <taxon>Pezizomycotina</taxon>
        <taxon>Eurotiomycetes</taxon>
        <taxon>Eurotiomycetidae</taxon>
        <taxon>Onygenales</taxon>
        <taxon>Ajellomycetaceae</taxon>
        <taxon>Paracoccidioides</taxon>
    </lineage>
</organism>
<dbReference type="VEuPathDB" id="FungiDB:PADG_05482"/>
<dbReference type="InterPro" id="IPR008972">
    <property type="entry name" value="Cupredoxin"/>
</dbReference>
<dbReference type="InterPro" id="IPR052953">
    <property type="entry name" value="Ser-rich/MCO-related"/>
</dbReference>
<name>A0A1D2J6X1_PARBR</name>
<protein>
    <recommendedName>
        <fullName evidence="6">Phytocyanin domain-containing protein</fullName>
    </recommendedName>
</protein>
<feature type="compositionally biased region" description="Low complexity" evidence="1">
    <location>
        <begin position="154"/>
        <end position="179"/>
    </location>
</feature>
<evidence type="ECO:0000256" key="2">
    <source>
        <dbReference type="SAM" id="Phobius"/>
    </source>
</evidence>
<comment type="caution">
    <text evidence="4">The sequence shown here is derived from an EMBL/GenBank/DDBJ whole genome shotgun (WGS) entry which is preliminary data.</text>
</comment>